<dbReference type="PROSITE" id="PS50404">
    <property type="entry name" value="GST_NTER"/>
    <property type="match status" value="1"/>
</dbReference>
<evidence type="ECO:0000259" key="1">
    <source>
        <dbReference type="PROSITE" id="PS50404"/>
    </source>
</evidence>
<dbReference type="InterPro" id="IPR036249">
    <property type="entry name" value="Thioredoxin-like_sf"/>
</dbReference>
<sequence length="342" mass="38653">MSILSIRAMLLYLESISHSPGALMICVPHKVRSHDREIQWRHILALELRSADIQRNSCSMSSKTDSGKSYHLQCTGAAFETAAAHCNPENITLFGSCFCPFVQRVWVTLEHLGIDYEYFEVDPYKKPPELLEVSPKGLVPALKLNNYNPPRALNESTVIMDFLEELATSNTKRSSHTTESLFPPLTDPYARALVRLQADYVNRSVVPAFYRYIQAQEEVKQIEECRAYVGALEGLVKLFRRAEGEGFTKVGLWCERGSLSYADVMVAPWIFRATNVLAHYRGFVLPEGPEFRAYVNRLLTHPAFLRTCSAEALYLDSYERYAYNRPNTSQVANAINAGTALP</sequence>
<dbReference type="Proteomes" id="UP000092993">
    <property type="component" value="Unassembled WGS sequence"/>
</dbReference>
<dbReference type="STRING" id="5627.A0A1C7MNX5"/>
<keyword evidence="3" id="KW-0808">Transferase</keyword>
<comment type="caution">
    <text evidence="3">The sequence shown here is derived from an EMBL/GenBank/DDBJ whole genome shotgun (WGS) entry which is preliminary data.</text>
</comment>
<organism evidence="3 4">
    <name type="scientific">Grifola frondosa</name>
    <name type="common">Maitake</name>
    <name type="synonym">Polyporus frondosus</name>
    <dbReference type="NCBI Taxonomy" id="5627"/>
    <lineage>
        <taxon>Eukaryota</taxon>
        <taxon>Fungi</taxon>
        <taxon>Dikarya</taxon>
        <taxon>Basidiomycota</taxon>
        <taxon>Agaricomycotina</taxon>
        <taxon>Agaricomycetes</taxon>
        <taxon>Polyporales</taxon>
        <taxon>Grifolaceae</taxon>
        <taxon>Grifola</taxon>
    </lineage>
</organism>
<accession>A0A1C7MNX5</accession>
<dbReference type="InterPro" id="IPR050983">
    <property type="entry name" value="GST_Omega/HSP26"/>
</dbReference>
<dbReference type="SFLD" id="SFLDG00358">
    <property type="entry name" value="Main_(cytGST)"/>
    <property type="match status" value="1"/>
</dbReference>
<keyword evidence="4" id="KW-1185">Reference proteome</keyword>
<feature type="domain" description="GST N-terminal" evidence="1">
    <location>
        <begin position="89"/>
        <end position="171"/>
    </location>
</feature>
<evidence type="ECO:0000313" key="4">
    <source>
        <dbReference type="Proteomes" id="UP000092993"/>
    </source>
</evidence>
<dbReference type="OMA" id="FGACFCP"/>
<dbReference type="CDD" id="cd00570">
    <property type="entry name" value="GST_N_family"/>
    <property type="match status" value="1"/>
</dbReference>
<dbReference type="Gene3D" id="1.20.1050.10">
    <property type="match status" value="1"/>
</dbReference>
<protein>
    <submittedName>
        <fullName evidence="3">Glutathione S-transferase U8</fullName>
    </submittedName>
</protein>
<evidence type="ECO:0000313" key="3">
    <source>
        <dbReference type="EMBL" id="OBZ78129.1"/>
    </source>
</evidence>
<dbReference type="InterPro" id="IPR036282">
    <property type="entry name" value="Glutathione-S-Trfase_C_sf"/>
</dbReference>
<dbReference type="PROSITE" id="PS50405">
    <property type="entry name" value="GST_CTER"/>
    <property type="match status" value="1"/>
</dbReference>
<reference evidence="3 4" key="1">
    <citation type="submission" date="2016-03" db="EMBL/GenBank/DDBJ databases">
        <title>Whole genome sequencing of Grifola frondosa 9006-11.</title>
        <authorList>
            <person name="Min B."/>
            <person name="Park H."/>
            <person name="Kim J.-G."/>
            <person name="Cho H."/>
            <person name="Oh Y.-L."/>
            <person name="Kong W.-S."/>
            <person name="Choi I.-G."/>
        </authorList>
    </citation>
    <scope>NUCLEOTIDE SEQUENCE [LARGE SCALE GENOMIC DNA]</scope>
    <source>
        <strain evidence="3 4">9006-11</strain>
    </source>
</reference>
<dbReference type="GO" id="GO:0005737">
    <property type="term" value="C:cytoplasm"/>
    <property type="evidence" value="ECO:0007669"/>
    <property type="project" value="TreeGrafter"/>
</dbReference>
<dbReference type="SUPFAM" id="SSF52833">
    <property type="entry name" value="Thioredoxin-like"/>
    <property type="match status" value="1"/>
</dbReference>
<gene>
    <name evidence="3" type="primary">GSTU8</name>
    <name evidence="3" type="ORF">A0H81_02288</name>
</gene>
<dbReference type="CDD" id="cd00299">
    <property type="entry name" value="GST_C_family"/>
    <property type="match status" value="1"/>
</dbReference>
<proteinExistence type="predicted"/>
<evidence type="ECO:0000259" key="2">
    <source>
        <dbReference type="PROSITE" id="PS50405"/>
    </source>
</evidence>
<dbReference type="EMBL" id="LUGG01000002">
    <property type="protein sequence ID" value="OBZ78129.1"/>
    <property type="molecule type" value="Genomic_DNA"/>
</dbReference>
<name>A0A1C7MNX5_GRIFR</name>
<dbReference type="InterPro" id="IPR010987">
    <property type="entry name" value="Glutathione-S-Trfase_C-like"/>
</dbReference>
<dbReference type="Pfam" id="PF13417">
    <property type="entry name" value="GST_N_3"/>
    <property type="match status" value="1"/>
</dbReference>
<dbReference type="InterPro" id="IPR040079">
    <property type="entry name" value="Glutathione_S-Trfase"/>
</dbReference>
<dbReference type="Gene3D" id="3.40.30.10">
    <property type="entry name" value="Glutaredoxin"/>
    <property type="match status" value="1"/>
</dbReference>
<dbReference type="PANTHER" id="PTHR43968">
    <property type="match status" value="1"/>
</dbReference>
<dbReference type="SFLD" id="SFLDS00019">
    <property type="entry name" value="Glutathione_Transferase_(cytos"/>
    <property type="match status" value="1"/>
</dbReference>
<dbReference type="AlphaFoldDB" id="A0A1C7MNX5"/>
<dbReference type="GO" id="GO:0016740">
    <property type="term" value="F:transferase activity"/>
    <property type="evidence" value="ECO:0007669"/>
    <property type="project" value="UniProtKB-KW"/>
</dbReference>
<dbReference type="PANTHER" id="PTHR43968:SF6">
    <property type="entry name" value="GLUTATHIONE S-TRANSFERASE OMEGA"/>
    <property type="match status" value="1"/>
</dbReference>
<dbReference type="InterPro" id="IPR004045">
    <property type="entry name" value="Glutathione_S-Trfase_N"/>
</dbReference>
<dbReference type="OrthoDB" id="4951845at2759"/>
<dbReference type="SUPFAM" id="SSF47616">
    <property type="entry name" value="GST C-terminal domain-like"/>
    <property type="match status" value="1"/>
</dbReference>
<feature type="domain" description="GST C-terminal" evidence="2">
    <location>
        <begin position="187"/>
        <end position="330"/>
    </location>
</feature>